<dbReference type="KEGG" id="dosa:Os05g0384700"/>
<sequence length="78" mass="8280">MHGSSLPMLGSVALGGGEQGRRRLRGDWRRRLRVGGGIGGGAGRSGRPAAGLRLRRRGVGGFGRNGLERSHQIRRPAQ</sequence>
<dbReference type="AlphaFoldDB" id="Q0DIJ4"/>
<dbReference type="EMBL" id="AP008211">
    <property type="protein sequence ID" value="BAF17329.1"/>
    <property type="molecule type" value="Genomic_DNA"/>
</dbReference>
<proteinExistence type="predicted"/>
<organism evidence="2 3">
    <name type="scientific">Oryza sativa subsp. japonica</name>
    <name type="common">Rice</name>
    <dbReference type="NCBI Taxonomy" id="39947"/>
    <lineage>
        <taxon>Eukaryota</taxon>
        <taxon>Viridiplantae</taxon>
        <taxon>Streptophyta</taxon>
        <taxon>Embryophyta</taxon>
        <taxon>Tracheophyta</taxon>
        <taxon>Spermatophyta</taxon>
        <taxon>Magnoliopsida</taxon>
        <taxon>Liliopsida</taxon>
        <taxon>Poales</taxon>
        <taxon>Poaceae</taxon>
        <taxon>BOP clade</taxon>
        <taxon>Oryzoideae</taxon>
        <taxon>Oryzeae</taxon>
        <taxon>Oryzinae</taxon>
        <taxon>Oryza</taxon>
        <taxon>Oryza sativa</taxon>
    </lineage>
</organism>
<evidence type="ECO:0000256" key="1">
    <source>
        <dbReference type="SAM" id="MobiDB-lite"/>
    </source>
</evidence>
<dbReference type="Proteomes" id="UP000000763">
    <property type="component" value="Chromosome 5"/>
</dbReference>
<feature type="region of interest" description="Disordered" evidence="1">
    <location>
        <begin position="1"/>
        <end position="78"/>
    </location>
</feature>
<feature type="compositionally biased region" description="Gly residues" evidence="1">
    <location>
        <begin position="34"/>
        <end position="44"/>
    </location>
</feature>
<reference evidence="3" key="2">
    <citation type="journal article" date="2008" name="Nucleic Acids Res.">
        <title>The rice annotation project database (RAP-DB): 2008 update.</title>
        <authorList>
            <consortium name="The rice annotation project (RAP)"/>
        </authorList>
    </citation>
    <scope>GENOME REANNOTATION</scope>
    <source>
        <strain evidence="3">cv. Nipponbare</strain>
    </source>
</reference>
<gene>
    <name evidence="2" type="ordered locus">Os05g0384700</name>
</gene>
<evidence type="ECO:0000313" key="2">
    <source>
        <dbReference type="EMBL" id="BAF17329.1"/>
    </source>
</evidence>
<evidence type="ECO:0000313" key="3">
    <source>
        <dbReference type="Proteomes" id="UP000000763"/>
    </source>
</evidence>
<name>Q0DIJ4_ORYSJ</name>
<accession>Q0DIJ4</accession>
<feature type="compositionally biased region" description="Basic and acidic residues" evidence="1">
    <location>
        <begin position="19"/>
        <end position="29"/>
    </location>
</feature>
<protein>
    <submittedName>
        <fullName evidence="2">Os05g0384700 protein</fullName>
    </submittedName>
</protein>
<reference evidence="2 3" key="1">
    <citation type="journal article" date="2005" name="Nature">
        <title>The map-based sequence of the rice genome.</title>
        <authorList>
            <consortium name="International rice genome sequencing project (IRGSP)"/>
            <person name="Matsumoto T."/>
            <person name="Wu J."/>
            <person name="Kanamori H."/>
            <person name="Katayose Y."/>
            <person name="Fujisawa M."/>
            <person name="Namiki N."/>
            <person name="Mizuno H."/>
            <person name="Yamamoto K."/>
            <person name="Antonio B.A."/>
            <person name="Baba T."/>
            <person name="Sakata K."/>
            <person name="Nagamura Y."/>
            <person name="Aoki H."/>
            <person name="Arikawa K."/>
            <person name="Arita K."/>
            <person name="Bito T."/>
            <person name="Chiden Y."/>
            <person name="Fujitsuka N."/>
            <person name="Fukunaka R."/>
            <person name="Hamada M."/>
            <person name="Harada C."/>
            <person name="Hayashi A."/>
            <person name="Hijishita S."/>
            <person name="Honda M."/>
            <person name="Hosokawa S."/>
            <person name="Ichikawa Y."/>
            <person name="Idonuma A."/>
            <person name="Iijima M."/>
            <person name="Ikeda M."/>
            <person name="Ikeno M."/>
            <person name="Ito K."/>
            <person name="Ito S."/>
            <person name="Ito T."/>
            <person name="Ito Y."/>
            <person name="Ito Y."/>
            <person name="Iwabuchi A."/>
            <person name="Kamiya K."/>
            <person name="Karasawa W."/>
            <person name="Kurita K."/>
            <person name="Katagiri S."/>
            <person name="Kikuta A."/>
            <person name="Kobayashi H."/>
            <person name="Kobayashi N."/>
            <person name="Machita K."/>
            <person name="Maehara T."/>
            <person name="Masukawa M."/>
            <person name="Mizubayashi T."/>
            <person name="Mukai Y."/>
            <person name="Nagasaki H."/>
            <person name="Nagata Y."/>
            <person name="Naito S."/>
            <person name="Nakashima M."/>
            <person name="Nakama Y."/>
            <person name="Nakamichi Y."/>
            <person name="Nakamura M."/>
            <person name="Meguro A."/>
            <person name="Negishi M."/>
            <person name="Ohta I."/>
            <person name="Ohta T."/>
            <person name="Okamoto M."/>
            <person name="Ono N."/>
            <person name="Saji S."/>
            <person name="Sakaguchi M."/>
            <person name="Sakai K."/>
            <person name="Shibata M."/>
            <person name="Shimokawa T."/>
            <person name="Song J."/>
            <person name="Takazaki Y."/>
            <person name="Terasawa K."/>
            <person name="Tsugane M."/>
            <person name="Tsuji K."/>
            <person name="Ueda S."/>
            <person name="Waki K."/>
            <person name="Yamagata H."/>
            <person name="Yamamoto M."/>
            <person name="Yamamoto S."/>
            <person name="Yamane H."/>
            <person name="Yoshiki S."/>
            <person name="Yoshihara R."/>
            <person name="Yukawa K."/>
            <person name="Zhong H."/>
            <person name="Yano M."/>
            <person name="Yuan Q."/>
            <person name="Ouyang S."/>
            <person name="Liu J."/>
            <person name="Jones K.M."/>
            <person name="Gansberger K."/>
            <person name="Moffat K."/>
            <person name="Hill J."/>
            <person name="Bera J."/>
            <person name="Fadrosh D."/>
            <person name="Jin S."/>
            <person name="Johri S."/>
            <person name="Kim M."/>
            <person name="Overton L."/>
            <person name="Reardon M."/>
            <person name="Tsitrin T."/>
            <person name="Vuong H."/>
            <person name="Weaver B."/>
            <person name="Ciecko A."/>
            <person name="Tallon L."/>
            <person name="Jackson J."/>
            <person name="Pai G."/>
            <person name="Aken S.V."/>
            <person name="Utterback T."/>
            <person name="Reidmuller S."/>
            <person name="Feldblyum T."/>
            <person name="Hsiao J."/>
            <person name="Zismann V."/>
            <person name="Iobst S."/>
            <person name="de Vazeille A.R."/>
            <person name="Buell C.R."/>
            <person name="Ying K."/>
            <person name="Li Y."/>
            <person name="Lu T."/>
            <person name="Huang Y."/>
            <person name="Zhao Q."/>
            <person name="Feng Q."/>
            <person name="Zhang L."/>
            <person name="Zhu J."/>
            <person name="Weng Q."/>
            <person name="Mu J."/>
            <person name="Lu Y."/>
            <person name="Fan D."/>
            <person name="Liu Y."/>
            <person name="Guan J."/>
            <person name="Zhang Y."/>
            <person name="Yu S."/>
            <person name="Liu X."/>
            <person name="Zhang Y."/>
            <person name="Hong G."/>
            <person name="Han B."/>
            <person name="Choisne N."/>
            <person name="Demange N."/>
            <person name="Orjeda G."/>
            <person name="Samain S."/>
            <person name="Cattolico L."/>
            <person name="Pelletier E."/>
            <person name="Couloux A."/>
            <person name="Segurens B."/>
            <person name="Wincker P."/>
            <person name="D'Hont A."/>
            <person name="Scarpelli C."/>
            <person name="Weissenbach J."/>
            <person name="Salanoubat M."/>
            <person name="Quetier F."/>
            <person name="Yu Y."/>
            <person name="Kim H.R."/>
            <person name="Rambo T."/>
            <person name="Currie J."/>
            <person name="Collura K."/>
            <person name="Luo M."/>
            <person name="Yang T."/>
            <person name="Ammiraju J.S.S."/>
            <person name="Engler F."/>
            <person name="Soderlund C."/>
            <person name="Wing R.A."/>
            <person name="Palmer L.E."/>
            <person name="de la Bastide M."/>
            <person name="Spiegel L."/>
            <person name="Nascimento L."/>
            <person name="Zutavern T."/>
            <person name="O'Shaughnessy A."/>
            <person name="Dike S."/>
            <person name="Dedhia N."/>
            <person name="Preston R."/>
            <person name="Balija V."/>
            <person name="McCombie W.R."/>
            <person name="Chow T."/>
            <person name="Chen H."/>
            <person name="Chung M."/>
            <person name="Chen C."/>
            <person name="Shaw J."/>
            <person name="Wu H."/>
            <person name="Hsiao K."/>
            <person name="Chao Y."/>
            <person name="Chu M."/>
            <person name="Cheng C."/>
            <person name="Hour A."/>
            <person name="Lee P."/>
            <person name="Lin S."/>
            <person name="Lin Y."/>
            <person name="Liou J."/>
            <person name="Liu S."/>
            <person name="Hsing Y."/>
            <person name="Raghuvanshi S."/>
            <person name="Mohanty A."/>
            <person name="Bharti A.K."/>
            <person name="Gaur A."/>
            <person name="Gupta V."/>
            <person name="Kumar D."/>
            <person name="Ravi V."/>
            <person name="Vij S."/>
            <person name="Kapur A."/>
            <person name="Khurana P."/>
            <person name="Khurana P."/>
            <person name="Khurana J.P."/>
            <person name="Tyagi A.K."/>
            <person name="Gaikwad K."/>
            <person name="Singh A."/>
            <person name="Dalal V."/>
            <person name="Srivastava S."/>
            <person name="Dixit A."/>
            <person name="Pal A.K."/>
            <person name="Ghazi I.A."/>
            <person name="Yadav M."/>
            <person name="Pandit A."/>
            <person name="Bhargava A."/>
            <person name="Sureshbabu K."/>
            <person name="Batra K."/>
            <person name="Sharma T.R."/>
            <person name="Mohapatra T."/>
            <person name="Singh N.K."/>
            <person name="Messing J."/>
            <person name="Nelson A.B."/>
            <person name="Fuks G."/>
            <person name="Kavchok S."/>
            <person name="Keizer G."/>
            <person name="Linton E."/>
            <person name="Llaca V."/>
            <person name="Song R."/>
            <person name="Tanyolac B."/>
            <person name="Young S."/>
            <person name="Ho-Il K."/>
            <person name="Hahn J.H."/>
            <person name="Sangsakoo G."/>
            <person name="Vanavichit A."/>
            <person name="de Mattos Luiz.A.T."/>
            <person name="Zimmer P.D."/>
            <person name="Malone G."/>
            <person name="Dellagostin O."/>
            <person name="de Oliveira A.C."/>
            <person name="Bevan M."/>
            <person name="Bancroft I."/>
            <person name="Minx P."/>
            <person name="Cordum H."/>
            <person name="Wilson R."/>
            <person name="Cheng Z."/>
            <person name="Jin W."/>
            <person name="Jiang J."/>
            <person name="Leong S.A."/>
            <person name="Iwama H."/>
            <person name="Gojobori T."/>
            <person name="Itoh T."/>
            <person name="Niimura Y."/>
            <person name="Fujii Y."/>
            <person name="Habara T."/>
            <person name="Sakai H."/>
            <person name="Sato Y."/>
            <person name="Wilson G."/>
            <person name="Kumar K."/>
            <person name="McCouch S."/>
            <person name="Juretic N."/>
            <person name="Hoen D."/>
            <person name="Wright S."/>
            <person name="Bruskiewich R."/>
            <person name="Bureau T."/>
            <person name="Miyao A."/>
            <person name="Hirochika H."/>
            <person name="Nishikawa T."/>
            <person name="Kadowaki K."/>
            <person name="Sugiura M."/>
            <person name="Burr B."/>
            <person name="Sasaki T."/>
        </authorList>
    </citation>
    <scope>NUCLEOTIDE SEQUENCE [LARGE SCALE GENOMIC DNA]</scope>
    <source>
        <strain evidence="3">cv. Nipponbare</strain>
    </source>
</reference>